<dbReference type="GO" id="GO:0005730">
    <property type="term" value="C:nucleolus"/>
    <property type="evidence" value="ECO:0007669"/>
    <property type="project" value="UniProtKB-SubCell"/>
</dbReference>
<name>A0A8B8D321_CRAVI</name>
<evidence type="ECO:0000313" key="10">
    <source>
        <dbReference type="RefSeq" id="XP_022321201.1"/>
    </source>
</evidence>
<accession>A0A8B8D321</accession>
<evidence type="ECO:0000256" key="1">
    <source>
        <dbReference type="ARBA" id="ARBA00007625"/>
    </source>
</evidence>
<dbReference type="InterPro" id="IPR001680">
    <property type="entry name" value="WD40_rpt"/>
</dbReference>
<feature type="region of interest" description="Disordered" evidence="8">
    <location>
        <begin position="334"/>
        <end position="377"/>
    </location>
</feature>
<dbReference type="GO" id="GO:0006364">
    <property type="term" value="P:rRNA processing"/>
    <property type="evidence" value="ECO:0007669"/>
    <property type="project" value="UniProtKB-UniRule"/>
</dbReference>
<dbReference type="PROSITE" id="PS50294">
    <property type="entry name" value="WD_REPEATS_REGION"/>
    <property type="match status" value="1"/>
</dbReference>
<dbReference type="InterPro" id="IPR015943">
    <property type="entry name" value="WD40/YVTN_repeat-like_dom_sf"/>
</dbReference>
<protein>
    <recommendedName>
        <fullName evidence="2 6">WD repeat-containing protein 55</fullName>
    </recommendedName>
</protein>
<keyword evidence="4" id="KW-0677">Repeat</keyword>
<dbReference type="Proteomes" id="UP000694844">
    <property type="component" value="Chromosome 3"/>
</dbReference>
<dbReference type="Pfam" id="PF24796">
    <property type="entry name" value="WDR55"/>
    <property type="match status" value="1"/>
</dbReference>
<sequence>MATNKNTDEETPKDIKFDDLVVDIDFHPNREVIAAGHIGGNVTIHTYSTTGENNELMNLEHHKKACRALKFSNDGIHLYTASKDKSIQVVDLNTGSIQQKIKGAHSSPIYCLQATGEHYLASGDDDGSLKLWDLRTKTAVMDMKENEDYISDMAVDDQQKFLLATSGDGTLTAFNIRRKRMELQSELFDSELLSLSIIKSNQKVLCGTSEGVINIFNWGEWGNISDRFPGHPLSIDCMVPITRDIVCTGSSDGIVRAVHILPNRFLGVVGEHDEFPVENLSLSHDRKLLASCSHDQTIKFWRVDNLKKEKVNTKKKAKKTNKPKYLAKKDDFFAGLAEDESSSKNEKAEDSDEEEEEDDDDSDDDDDDDDDESDDDE</sequence>
<dbReference type="RefSeq" id="XP_022321201.1">
    <property type="nucleotide sequence ID" value="XM_022465493.1"/>
</dbReference>
<evidence type="ECO:0000256" key="2">
    <source>
        <dbReference type="ARBA" id="ARBA00021188"/>
    </source>
</evidence>
<dbReference type="AlphaFoldDB" id="A0A8B8D321"/>
<feature type="repeat" description="WD" evidence="7">
    <location>
        <begin position="59"/>
        <end position="100"/>
    </location>
</feature>
<comment type="similarity">
    <text evidence="1 6">Belongs to the WD repeat WDR55 family.</text>
</comment>
<evidence type="ECO:0000256" key="3">
    <source>
        <dbReference type="ARBA" id="ARBA00022574"/>
    </source>
</evidence>
<reference evidence="10" key="1">
    <citation type="submission" date="2025-08" db="UniProtKB">
        <authorList>
            <consortium name="RefSeq"/>
        </authorList>
    </citation>
    <scope>IDENTIFICATION</scope>
    <source>
        <tissue evidence="10">Whole sample</tissue>
    </source>
</reference>
<keyword evidence="5 6" id="KW-0539">Nucleus</keyword>
<keyword evidence="6" id="KW-0698">rRNA processing</keyword>
<dbReference type="InterPro" id="IPR019775">
    <property type="entry name" value="WD40_repeat_CS"/>
</dbReference>
<evidence type="ECO:0000256" key="7">
    <source>
        <dbReference type="PROSITE-ProRule" id="PRU00221"/>
    </source>
</evidence>
<dbReference type="PROSITE" id="PS00678">
    <property type="entry name" value="WD_REPEATS_1"/>
    <property type="match status" value="1"/>
</dbReference>
<dbReference type="PIRSF" id="PIRSF038169">
    <property type="entry name" value="WD_repeat_p55"/>
    <property type="match status" value="1"/>
</dbReference>
<proteinExistence type="inferred from homology"/>
<keyword evidence="9" id="KW-1185">Reference proteome</keyword>
<comment type="subcellular location">
    <subcellularLocation>
        <location evidence="6">Nucleus</location>
        <location evidence="6">Nucleolus</location>
    </subcellularLocation>
</comment>
<evidence type="ECO:0000256" key="6">
    <source>
        <dbReference type="PIRNR" id="PIRNR038169"/>
    </source>
</evidence>
<dbReference type="GeneID" id="111123263"/>
<dbReference type="SUPFAM" id="SSF50978">
    <property type="entry name" value="WD40 repeat-like"/>
    <property type="match status" value="1"/>
</dbReference>
<dbReference type="PROSITE" id="PS50082">
    <property type="entry name" value="WD_REPEATS_2"/>
    <property type="match status" value="3"/>
</dbReference>
<dbReference type="KEGG" id="cvn:111123263"/>
<dbReference type="SMART" id="SM00320">
    <property type="entry name" value="WD40"/>
    <property type="match status" value="6"/>
</dbReference>
<organism evidence="9 10">
    <name type="scientific">Crassostrea virginica</name>
    <name type="common">Eastern oyster</name>
    <dbReference type="NCBI Taxonomy" id="6565"/>
    <lineage>
        <taxon>Eukaryota</taxon>
        <taxon>Metazoa</taxon>
        <taxon>Spiralia</taxon>
        <taxon>Lophotrochozoa</taxon>
        <taxon>Mollusca</taxon>
        <taxon>Bivalvia</taxon>
        <taxon>Autobranchia</taxon>
        <taxon>Pteriomorphia</taxon>
        <taxon>Ostreida</taxon>
        <taxon>Ostreoidea</taxon>
        <taxon>Ostreidae</taxon>
        <taxon>Crassostrea</taxon>
    </lineage>
</organism>
<dbReference type="OrthoDB" id="2288928at2759"/>
<evidence type="ECO:0000256" key="5">
    <source>
        <dbReference type="ARBA" id="ARBA00023242"/>
    </source>
</evidence>
<dbReference type="PANTHER" id="PTHR44019:SF20">
    <property type="entry name" value="WD REPEAT-CONTAINING PROTEIN 55"/>
    <property type="match status" value="1"/>
</dbReference>
<dbReference type="InterPro" id="IPR036322">
    <property type="entry name" value="WD40_repeat_dom_sf"/>
</dbReference>
<evidence type="ECO:0000313" key="9">
    <source>
        <dbReference type="Proteomes" id="UP000694844"/>
    </source>
</evidence>
<dbReference type="PANTHER" id="PTHR44019">
    <property type="entry name" value="WD REPEAT-CONTAINING PROTEIN 55"/>
    <property type="match status" value="1"/>
</dbReference>
<feature type="repeat" description="WD" evidence="7">
    <location>
        <begin position="277"/>
        <end position="311"/>
    </location>
</feature>
<evidence type="ECO:0000256" key="4">
    <source>
        <dbReference type="ARBA" id="ARBA00022737"/>
    </source>
</evidence>
<dbReference type="InterPro" id="IPR017422">
    <property type="entry name" value="WDR55"/>
</dbReference>
<dbReference type="Gene3D" id="2.130.10.10">
    <property type="entry name" value="YVTN repeat-like/Quinoprotein amine dehydrogenase"/>
    <property type="match status" value="2"/>
</dbReference>
<feature type="compositionally biased region" description="Acidic residues" evidence="8">
    <location>
        <begin position="349"/>
        <end position="377"/>
    </location>
</feature>
<dbReference type="InterPro" id="IPR050505">
    <property type="entry name" value="WDR55/POC1"/>
</dbReference>
<evidence type="ECO:0000256" key="8">
    <source>
        <dbReference type="SAM" id="MobiDB-lite"/>
    </source>
</evidence>
<feature type="repeat" description="WD" evidence="7">
    <location>
        <begin position="102"/>
        <end position="142"/>
    </location>
</feature>
<comment type="function">
    <text evidence="6">Nucleolar protein that acts as a modulator of rRNA synthesis. Plays a central role during organogenesis.</text>
</comment>
<keyword evidence="3 6" id="KW-0853">WD repeat</keyword>
<gene>
    <name evidence="10" type="primary">LOC111123263</name>
</gene>